<name>A0A381ZJV6_9ZZZZ</name>
<evidence type="ECO:0000313" key="1">
    <source>
        <dbReference type="EMBL" id="SVA89520.1"/>
    </source>
</evidence>
<organism evidence="1">
    <name type="scientific">marine metagenome</name>
    <dbReference type="NCBI Taxonomy" id="408172"/>
    <lineage>
        <taxon>unclassified sequences</taxon>
        <taxon>metagenomes</taxon>
        <taxon>ecological metagenomes</taxon>
    </lineage>
</organism>
<proteinExistence type="predicted"/>
<gene>
    <name evidence="1" type="ORF">METZ01_LOCUS142374</name>
</gene>
<feature type="non-terminal residue" evidence="1">
    <location>
        <position position="27"/>
    </location>
</feature>
<protein>
    <submittedName>
        <fullName evidence="1">Uncharacterized protein</fullName>
    </submittedName>
</protein>
<sequence length="27" mass="3173">MTLHIKHYLNLMIFLVHVFPGYCGDPL</sequence>
<reference evidence="1" key="1">
    <citation type="submission" date="2018-05" db="EMBL/GenBank/DDBJ databases">
        <authorList>
            <person name="Lanie J.A."/>
            <person name="Ng W.-L."/>
            <person name="Kazmierczak K.M."/>
            <person name="Andrzejewski T.M."/>
            <person name="Davidsen T.M."/>
            <person name="Wayne K.J."/>
            <person name="Tettelin H."/>
            <person name="Glass J.I."/>
            <person name="Rusch D."/>
            <person name="Podicherti R."/>
            <person name="Tsui H.-C.T."/>
            <person name="Winkler M.E."/>
        </authorList>
    </citation>
    <scope>NUCLEOTIDE SEQUENCE</scope>
</reference>
<dbReference type="AlphaFoldDB" id="A0A381ZJV6"/>
<accession>A0A381ZJV6</accession>
<dbReference type="EMBL" id="UINC01021612">
    <property type="protein sequence ID" value="SVA89520.1"/>
    <property type="molecule type" value="Genomic_DNA"/>
</dbReference>